<organism evidence="1 2">
    <name type="scientific">Kineosporia babensis</name>
    <dbReference type="NCBI Taxonomy" id="499548"/>
    <lineage>
        <taxon>Bacteria</taxon>
        <taxon>Bacillati</taxon>
        <taxon>Actinomycetota</taxon>
        <taxon>Actinomycetes</taxon>
        <taxon>Kineosporiales</taxon>
        <taxon>Kineosporiaceae</taxon>
        <taxon>Kineosporia</taxon>
    </lineage>
</organism>
<evidence type="ECO:0000313" key="2">
    <source>
        <dbReference type="Proteomes" id="UP001138997"/>
    </source>
</evidence>
<dbReference type="RefSeq" id="WP_231440059.1">
    <property type="nucleotide sequence ID" value="NZ_JAJOMB010000003.1"/>
</dbReference>
<protein>
    <submittedName>
        <fullName evidence="1">Uncharacterized protein</fullName>
    </submittedName>
</protein>
<reference evidence="1" key="1">
    <citation type="submission" date="2021-11" db="EMBL/GenBank/DDBJ databases">
        <title>Streptomyces corallinus and Kineosporia corallina sp. nov., two new coral-derived marine actinobacteria.</title>
        <authorList>
            <person name="Buangrab K."/>
            <person name="Sutthacheep M."/>
            <person name="Yeemin T."/>
            <person name="Harunari E."/>
            <person name="Igarashi Y."/>
            <person name="Sripreechasak P."/>
            <person name="Kanchanasin P."/>
            <person name="Tanasupawat S."/>
            <person name="Phongsopitanun W."/>
        </authorList>
    </citation>
    <scope>NUCLEOTIDE SEQUENCE</scope>
    <source>
        <strain evidence="1">JCM 31032</strain>
    </source>
</reference>
<sequence>MTDDLVARIADVLPPVRVSEVVADWPADEREIYRTPDGLSLTETRERLDRLRREKAARAVLDVLGIPVAPRQPGAWDIGDPEPEGVTGLVDETDGCDGCSPHWGKTDSGEYKGYKDGGKVYLSWAELVRRWGPLKEAE</sequence>
<accession>A0A9X1NB61</accession>
<gene>
    <name evidence="1" type="ORF">LR394_08250</name>
</gene>
<dbReference type="EMBL" id="JAJOMB010000003">
    <property type="protein sequence ID" value="MCD5310883.1"/>
    <property type="molecule type" value="Genomic_DNA"/>
</dbReference>
<dbReference type="AlphaFoldDB" id="A0A9X1NB61"/>
<evidence type="ECO:0000313" key="1">
    <source>
        <dbReference type="EMBL" id="MCD5310883.1"/>
    </source>
</evidence>
<keyword evidence="2" id="KW-1185">Reference proteome</keyword>
<comment type="caution">
    <text evidence="1">The sequence shown here is derived from an EMBL/GenBank/DDBJ whole genome shotgun (WGS) entry which is preliminary data.</text>
</comment>
<proteinExistence type="predicted"/>
<name>A0A9X1NB61_9ACTN</name>
<dbReference type="Proteomes" id="UP001138997">
    <property type="component" value="Unassembled WGS sequence"/>
</dbReference>